<organism evidence="3 4">
    <name type="scientific">Peptoniphilus ovalis</name>
    <dbReference type="NCBI Taxonomy" id="2841503"/>
    <lineage>
        <taxon>Bacteria</taxon>
        <taxon>Bacillati</taxon>
        <taxon>Bacillota</taxon>
        <taxon>Tissierellia</taxon>
        <taxon>Tissierellales</taxon>
        <taxon>Peptoniphilaceae</taxon>
        <taxon>Peptoniphilus</taxon>
    </lineage>
</organism>
<dbReference type="InterPro" id="IPR050882">
    <property type="entry name" value="Prepilin_peptidase/N-MTase"/>
</dbReference>
<dbReference type="PANTHER" id="PTHR30487">
    <property type="entry name" value="TYPE 4 PREPILIN-LIKE PROTEINS LEADER PEPTIDE-PROCESSING ENZYME"/>
    <property type="match status" value="1"/>
</dbReference>
<dbReference type="EMBL" id="JAHLQO010000006">
    <property type="protein sequence ID" value="MBU5670057.1"/>
    <property type="molecule type" value="Genomic_DNA"/>
</dbReference>
<keyword evidence="1" id="KW-0472">Membrane</keyword>
<keyword evidence="1" id="KW-0812">Transmembrane</keyword>
<dbReference type="PANTHER" id="PTHR30487:SF0">
    <property type="entry name" value="PREPILIN LEADER PEPTIDASE_N-METHYLTRANSFERASE-RELATED"/>
    <property type="match status" value="1"/>
</dbReference>
<sequence length="244" mass="28018">MSNNLIEILIFFCIFMIGGSISSFYHVFVTRREKGENFLISRSKCDNCNKVLKCYEMIPVFSYLFLKGRCSNCKSKIGLDKFITELLSSTLALVFFYKYGFSILTIFAILISVVLIFIGLVDLKTGYIHNIDLIILLIFAVLYNLFLGINIVTTLKYGAILFAIFFIIYFVTKMMGLGDVFFGFILGLFAINNLEAFIIFKNSFIFAAIISIILILMKRKTPKDEIAFGPYMSMSILYFLIFYR</sequence>
<keyword evidence="4" id="KW-1185">Reference proteome</keyword>
<evidence type="ECO:0000313" key="4">
    <source>
        <dbReference type="Proteomes" id="UP000783742"/>
    </source>
</evidence>
<feature type="transmembrane region" description="Helical" evidence="1">
    <location>
        <begin position="127"/>
        <end position="147"/>
    </location>
</feature>
<evidence type="ECO:0000256" key="1">
    <source>
        <dbReference type="SAM" id="Phobius"/>
    </source>
</evidence>
<name>A0ABS6FIQ0_9FIRM</name>
<feature type="transmembrane region" description="Helical" evidence="1">
    <location>
        <begin position="226"/>
        <end position="243"/>
    </location>
</feature>
<reference evidence="3 4" key="1">
    <citation type="submission" date="2021-06" db="EMBL/GenBank/DDBJ databases">
        <authorList>
            <person name="Sun Q."/>
            <person name="Li D."/>
        </authorList>
    </citation>
    <scope>NUCLEOTIDE SEQUENCE [LARGE SCALE GENOMIC DNA]</scope>
    <source>
        <strain evidence="3 4">MSJ-1</strain>
    </source>
</reference>
<feature type="domain" description="Prepilin peptidase A24 N-terminal" evidence="2">
    <location>
        <begin position="17"/>
        <end position="98"/>
    </location>
</feature>
<keyword evidence="1" id="KW-1133">Transmembrane helix</keyword>
<feature type="transmembrane region" description="Helical" evidence="1">
    <location>
        <begin position="99"/>
        <end position="121"/>
    </location>
</feature>
<feature type="transmembrane region" description="Helical" evidence="1">
    <location>
        <begin position="6"/>
        <end position="28"/>
    </location>
</feature>
<evidence type="ECO:0000313" key="3">
    <source>
        <dbReference type="EMBL" id="MBU5670057.1"/>
    </source>
</evidence>
<dbReference type="Pfam" id="PF06750">
    <property type="entry name" value="A24_N_bact"/>
    <property type="match status" value="1"/>
</dbReference>
<proteinExistence type="predicted"/>
<protein>
    <submittedName>
        <fullName evidence="3">Prepilin peptidase</fullName>
    </submittedName>
</protein>
<comment type="caution">
    <text evidence="3">The sequence shown here is derived from an EMBL/GenBank/DDBJ whole genome shotgun (WGS) entry which is preliminary data.</text>
</comment>
<accession>A0ABS6FIQ0</accession>
<gene>
    <name evidence="3" type="ORF">KQI68_09460</name>
</gene>
<feature type="transmembrane region" description="Helical" evidence="1">
    <location>
        <begin position="159"/>
        <end position="191"/>
    </location>
</feature>
<feature type="transmembrane region" description="Helical" evidence="1">
    <location>
        <begin position="197"/>
        <end position="217"/>
    </location>
</feature>
<dbReference type="InterPro" id="IPR010627">
    <property type="entry name" value="Prepilin_pept_A24_N"/>
</dbReference>
<dbReference type="Proteomes" id="UP000783742">
    <property type="component" value="Unassembled WGS sequence"/>
</dbReference>
<evidence type="ECO:0000259" key="2">
    <source>
        <dbReference type="Pfam" id="PF06750"/>
    </source>
</evidence>